<keyword evidence="1" id="KW-0812">Transmembrane</keyword>
<protein>
    <recommendedName>
        <fullName evidence="4">Serpentine_recp domain containing protein</fullName>
    </recommendedName>
</protein>
<accession>A0A1E5NBM5</accession>
<proteinExistence type="predicted"/>
<evidence type="ECO:0000313" key="3">
    <source>
        <dbReference type="Proteomes" id="UP000095247"/>
    </source>
</evidence>
<sequence length="236" mass="26735">MYDSAIGDKLKNRIFLTIILILVISFNLKAVNLSVGFISQFGLSGANTNASKIFPSGFRDFDTGFSFSIGINQPIGDSMSFSVLLDLGYYHDSYDFRYTINGKRVTENYQFDSFLVGGYARFNFAFLSIGAGGGVKIPGSATYRVNGYNIGGRYRFSFGDLNDIFESAVIPYLRFSIDFSIFNYLLIGVYANYDFPLYFQHNNYMRDVFVNKDSISAFDIGIQFGYYLNISFDRDY</sequence>
<comment type="caution">
    <text evidence="2">The sequence shown here is derived from an EMBL/GenBank/DDBJ whole genome shotgun (WGS) entry which is preliminary data.</text>
</comment>
<keyword evidence="1" id="KW-0472">Membrane</keyword>
<evidence type="ECO:0000256" key="1">
    <source>
        <dbReference type="SAM" id="Phobius"/>
    </source>
</evidence>
<name>A0A1E5NBM5_9SPIR</name>
<evidence type="ECO:0000313" key="2">
    <source>
        <dbReference type="EMBL" id="OEJ13579.1"/>
    </source>
</evidence>
<keyword evidence="1" id="KW-1133">Transmembrane helix</keyword>
<evidence type="ECO:0008006" key="4">
    <source>
        <dbReference type="Google" id="ProtNLM"/>
    </source>
</evidence>
<dbReference type="AlphaFoldDB" id="A0A1E5NBM5"/>
<dbReference type="Proteomes" id="UP000095247">
    <property type="component" value="Unassembled WGS sequence"/>
</dbReference>
<dbReference type="EMBL" id="MDCO01000012">
    <property type="protein sequence ID" value="OEJ13579.1"/>
    <property type="molecule type" value="Genomic_DNA"/>
</dbReference>
<feature type="transmembrane region" description="Helical" evidence="1">
    <location>
        <begin position="12"/>
        <end position="31"/>
    </location>
</feature>
<reference evidence="2 3" key="1">
    <citation type="submission" date="2016-08" db="EMBL/GenBank/DDBJ databases">
        <title>Characterization and recognition of Brachyspira hampsonii sp. nov., a novel intestinal spirochete that is pathogenic to pigs.</title>
        <authorList>
            <person name="Mirajkar N."/>
            <person name="La T."/>
            <person name="Phillips N."/>
            <person name="Hampson D."/>
            <person name="Gebhart C."/>
        </authorList>
    </citation>
    <scope>NUCLEOTIDE SEQUENCE [LARGE SCALE GENOMIC DNA]</scope>
    <source>
        <strain evidence="2 3">P280/1</strain>
    </source>
</reference>
<gene>
    <name evidence="2" type="ORF">BFL38_02180</name>
</gene>
<organism evidence="2 3">
    <name type="scientific">Brachyspira hampsonii</name>
    <dbReference type="NCBI Taxonomy" id="1287055"/>
    <lineage>
        <taxon>Bacteria</taxon>
        <taxon>Pseudomonadati</taxon>
        <taxon>Spirochaetota</taxon>
        <taxon>Spirochaetia</taxon>
        <taxon>Brachyspirales</taxon>
        <taxon>Brachyspiraceae</taxon>
        <taxon>Brachyspira</taxon>
    </lineage>
</organism>